<dbReference type="InterPro" id="IPR051205">
    <property type="entry name" value="UbiH/COQ6_monooxygenase"/>
</dbReference>
<evidence type="ECO:0000313" key="9">
    <source>
        <dbReference type="Proteomes" id="UP000243723"/>
    </source>
</evidence>
<dbReference type="STRING" id="40998.A0A2P8AJ67"/>
<dbReference type="GO" id="GO:0004497">
    <property type="term" value="F:monooxygenase activity"/>
    <property type="evidence" value="ECO:0007669"/>
    <property type="project" value="UniProtKB-KW"/>
</dbReference>
<comment type="similarity">
    <text evidence="2">Belongs to the UbiH/COQ6 family.</text>
</comment>
<organism evidence="8 9">
    <name type="scientific">Elsinoe australis</name>
    <dbReference type="NCBI Taxonomy" id="40998"/>
    <lineage>
        <taxon>Eukaryota</taxon>
        <taxon>Fungi</taxon>
        <taxon>Dikarya</taxon>
        <taxon>Ascomycota</taxon>
        <taxon>Pezizomycotina</taxon>
        <taxon>Dothideomycetes</taxon>
        <taxon>Dothideomycetidae</taxon>
        <taxon>Myriangiales</taxon>
        <taxon>Elsinoaceae</taxon>
        <taxon>Elsinoe</taxon>
    </lineage>
</organism>
<keyword evidence="6 8" id="KW-0503">Monooxygenase</keyword>
<dbReference type="GO" id="GO:0005739">
    <property type="term" value="C:mitochondrion"/>
    <property type="evidence" value="ECO:0007669"/>
    <property type="project" value="TreeGrafter"/>
</dbReference>
<feature type="domain" description="FAD-binding" evidence="7">
    <location>
        <begin position="63"/>
        <end position="318"/>
    </location>
</feature>
<dbReference type="InterPro" id="IPR002938">
    <property type="entry name" value="FAD-bd"/>
</dbReference>
<keyword evidence="9" id="KW-1185">Reference proteome</keyword>
<keyword evidence="4" id="KW-0274">FAD</keyword>
<dbReference type="Gene3D" id="3.50.50.60">
    <property type="entry name" value="FAD/NAD(P)-binding domain"/>
    <property type="match status" value="2"/>
</dbReference>
<dbReference type="GO" id="GO:0006744">
    <property type="term" value="P:ubiquinone biosynthetic process"/>
    <property type="evidence" value="ECO:0007669"/>
    <property type="project" value="InterPro"/>
</dbReference>
<dbReference type="GO" id="GO:0016705">
    <property type="term" value="F:oxidoreductase activity, acting on paired donors, with incorporation or reduction of molecular oxygen"/>
    <property type="evidence" value="ECO:0007669"/>
    <property type="project" value="InterPro"/>
</dbReference>
<evidence type="ECO:0000256" key="2">
    <source>
        <dbReference type="ARBA" id="ARBA00005349"/>
    </source>
</evidence>
<evidence type="ECO:0000259" key="7">
    <source>
        <dbReference type="Pfam" id="PF01494"/>
    </source>
</evidence>
<dbReference type="Proteomes" id="UP000243723">
    <property type="component" value="Unassembled WGS sequence"/>
</dbReference>
<reference evidence="8 9" key="1">
    <citation type="submission" date="2017-05" db="EMBL/GenBank/DDBJ databases">
        <title>Draft genome sequence of Elsinoe australis.</title>
        <authorList>
            <person name="Cheng Q."/>
        </authorList>
    </citation>
    <scope>NUCLEOTIDE SEQUENCE [LARGE SCALE GENOMIC DNA]</scope>
    <source>
        <strain evidence="8 9">NL1</strain>
    </source>
</reference>
<evidence type="ECO:0000256" key="1">
    <source>
        <dbReference type="ARBA" id="ARBA00001974"/>
    </source>
</evidence>
<dbReference type="FunFam" id="3.50.50.60:FF:000021">
    <property type="entry name" value="Ubiquinone biosynthesis monooxygenase COQ6"/>
    <property type="match status" value="1"/>
</dbReference>
<dbReference type="NCBIfam" id="TIGR01988">
    <property type="entry name" value="Ubi-OHases"/>
    <property type="match status" value="1"/>
</dbReference>
<evidence type="ECO:0000256" key="4">
    <source>
        <dbReference type="ARBA" id="ARBA00022827"/>
    </source>
</evidence>
<keyword evidence="3" id="KW-0285">Flavoprotein</keyword>
<dbReference type="AlphaFoldDB" id="A0A2P8AJ67"/>
<dbReference type="InterPro" id="IPR010971">
    <property type="entry name" value="UbiH/COQ6"/>
</dbReference>
<comment type="caution">
    <text evidence="8">The sequence shown here is derived from an EMBL/GenBank/DDBJ whole genome shotgun (WGS) entry which is preliminary data.</text>
</comment>
<dbReference type="EMBL" id="NHZQ01000003">
    <property type="protein sequence ID" value="PSK60506.1"/>
    <property type="molecule type" value="Genomic_DNA"/>
</dbReference>
<accession>A0A2P8AJ67</accession>
<sequence>MDIGAWEHVNASRTQPYHAMQVWDGVSGSSIQFAPNQMRDNNILDLIFPQPRTQMQDPIVATMNENPNLTSALLTRLSALPSTDIFSKTRVESITLGSDTPSLDLSSWPILTLSSRPTKLAARLLIGADGFSSPVRTFAGINSRGWDYDRHGVVATLKLNSSNASYQTAYQRFLPTGPIALLPLPNNTASLVWTTTPAFAAKLKRLPHEDFLAMVNAAFRLLPIDLEYMLAQMPDAGQAEEVSWREPATSFDRSIVPAKAVDVQEGSVASFPLRMRHADTYVGERVALVGDAAHTIHPLAGQGLNQGLGDARALAEAVDYAVSVGWDIGSSWSLERYNAAQWGKNSAMIGAVDKLHKLYSAGSGPVVWARSLGLDLVNKADWIKGAFMRAAAGAK</sequence>
<dbReference type="PROSITE" id="PS01304">
    <property type="entry name" value="UBIH"/>
    <property type="match status" value="1"/>
</dbReference>
<dbReference type="InterPro" id="IPR036188">
    <property type="entry name" value="FAD/NAD-bd_sf"/>
</dbReference>
<dbReference type="Pfam" id="PF01494">
    <property type="entry name" value="FAD_binding_3"/>
    <property type="match status" value="1"/>
</dbReference>
<dbReference type="PRINTS" id="PR00420">
    <property type="entry name" value="RNGMNOXGNASE"/>
</dbReference>
<dbReference type="SUPFAM" id="SSF51905">
    <property type="entry name" value="FAD/NAD(P)-binding domain"/>
    <property type="match status" value="1"/>
</dbReference>
<proteinExistence type="inferred from homology"/>
<evidence type="ECO:0000256" key="3">
    <source>
        <dbReference type="ARBA" id="ARBA00022630"/>
    </source>
</evidence>
<dbReference type="PANTHER" id="PTHR43876:SF7">
    <property type="entry name" value="UBIQUINONE BIOSYNTHESIS MONOOXYGENASE COQ6, MITOCHONDRIAL"/>
    <property type="match status" value="1"/>
</dbReference>
<keyword evidence="8" id="KW-0830">Ubiquinone</keyword>
<evidence type="ECO:0000256" key="6">
    <source>
        <dbReference type="ARBA" id="ARBA00023033"/>
    </source>
</evidence>
<comment type="cofactor">
    <cofactor evidence="1">
        <name>FAD</name>
        <dbReference type="ChEBI" id="CHEBI:57692"/>
    </cofactor>
</comment>
<name>A0A2P8AJ67_9PEZI</name>
<evidence type="ECO:0000313" key="8">
    <source>
        <dbReference type="EMBL" id="PSK60506.1"/>
    </source>
</evidence>
<dbReference type="GO" id="GO:0071949">
    <property type="term" value="F:FAD binding"/>
    <property type="evidence" value="ECO:0007669"/>
    <property type="project" value="InterPro"/>
</dbReference>
<keyword evidence="5" id="KW-0560">Oxidoreductase</keyword>
<dbReference type="OrthoDB" id="683240at2759"/>
<dbReference type="PANTHER" id="PTHR43876">
    <property type="entry name" value="UBIQUINONE BIOSYNTHESIS MONOOXYGENASE COQ6, MITOCHONDRIAL"/>
    <property type="match status" value="1"/>
</dbReference>
<gene>
    <name evidence="8" type="ORF">B9Z65_656</name>
</gene>
<dbReference type="InterPro" id="IPR018168">
    <property type="entry name" value="Ubi_Hdrlase_CS"/>
</dbReference>
<protein>
    <submittedName>
        <fullName evidence="8">Ubiquinone biosynthesis monooxygenase COQ6</fullName>
    </submittedName>
</protein>
<evidence type="ECO:0000256" key="5">
    <source>
        <dbReference type="ARBA" id="ARBA00023002"/>
    </source>
</evidence>